<evidence type="ECO:0000256" key="1">
    <source>
        <dbReference type="SAM" id="MobiDB-lite"/>
    </source>
</evidence>
<organism evidence="2 3">
    <name type="scientific">Plantactinospora soyae</name>
    <dbReference type="NCBI Taxonomy" id="1544732"/>
    <lineage>
        <taxon>Bacteria</taxon>
        <taxon>Bacillati</taxon>
        <taxon>Actinomycetota</taxon>
        <taxon>Actinomycetes</taxon>
        <taxon>Micromonosporales</taxon>
        <taxon>Micromonosporaceae</taxon>
        <taxon>Plantactinospora</taxon>
    </lineage>
</organism>
<feature type="compositionally biased region" description="Basic and acidic residues" evidence="1">
    <location>
        <begin position="92"/>
        <end position="101"/>
    </location>
</feature>
<proteinExistence type="predicted"/>
<feature type="region of interest" description="Disordered" evidence="1">
    <location>
        <begin position="74"/>
        <end position="101"/>
    </location>
</feature>
<gene>
    <name evidence="2" type="ORF">H4W31_006820</name>
</gene>
<evidence type="ECO:0000313" key="3">
    <source>
        <dbReference type="Proteomes" id="UP000649753"/>
    </source>
</evidence>
<feature type="region of interest" description="Disordered" evidence="1">
    <location>
        <begin position="1"/>
        <end position="44"/>
    </location>
</feature>
<protein>
    <submittedName>
        <fullName evidence="2">Uncharacterized protein</fullName>
    </submittedName>
</protein>
<dbReference type="Proteomes" id="UP000649753">
    <property type="component" value="Unassembled WGS sequence"/>
</dbReference>
<evidence type="ECO:0000313" key="2">
    <source>
        <dbReference type="EMBL" id="MBE1491182.1"/>
    </source>
</evidence>
<dbReference type="EMBL" id="JADBEB010000001">
    <property type="protein sequence ID" value="MBE1491182.1"/>
    <property type="molecule type" value="Genomic_DNA"/>
</dbReference>
<name>A0A927MAV4_9ACTN</name>
<reference evidence="2" key="1">
    <citation type="submission" date="2020-10" db="EMBL/GenBank/DDBJ databases">
        <title>Sequencing the genomes of 1000 actinobacteria strains.</title>
        <authorList>
            <person name="Klenk H.-P."/>
        </authorList>
    </citation>
    <scope>NUCLEOTIDE SEQUENCE</scope>
    <source>
        <strain evidence="2">DSM 46832</strain>
    </source>
</reference>
<accession>A0A927MAV4</accession>
<sequence>MTRQSGAMTRQSGVMTRQSGVMTGQTVPAGFPGPGRTGVAHGAPRGVTTTIHRRLSPFSSNFLLQSRRLVATGGGVGPGLVGQPSGRQPDPGGRDFPPHGEFPRACASLISLTGPKIGVDGAPR</sequence>
<dbReference type="AlphaFoldDB" id="A0A927MAV4"/>
<feature type="compositionally biased region" description="Polar residues" evidence="1">
    <location>
        <begin position="1"/>
        <end position="26"/>
    </location>
</feature>
<keyword evidence="3" id="KW-1185">Reference proteome</keyword>
<comment type="caution">
    <text evidence="2">The sequence shown here is derived from an EMBL/GenBank/DDBJ whole genome shotgun (WGS) entry which is preliminary data.</text>
</comment>